<keyword evidence="3 5" id="KW-0597">Phosphoprotein</keyword>
<feature type="modified residue" description="4-aspartylphosphate" evidence="3 5">
    <location>
        <position position="54"/>
    </location>
</feature>
<dbReference type="EC" id="3.5.1.44" evidence="3"/>
<dbReference type="Pfam" id="PF01339">
    <property type="entry name" value="CheB_methylest"/>
    <property type="match status" value="1"/>
</dbReference>
<feature type="active site" evidence="3 4">
    <location>
        <position position="176"/>
    </location>
</feature>
<dbReference type="Gene3D" id="3.40.50.180">
    <property type="entry name" value="Methylesterase CheB, C-terminal domain"/>
    <property type="match status" value="1"/>
</dbReference>
<evidence type="ECO:0000256" key="4">
    <source>
        <dbReference type="PROSITE-ProRule" id="PRU00050"/>
    </source>
</evidence>
<dbReference type="RefSeq" id="WP_012625003.1">
    <property type="nucleotide sequence ID" value="NZ_FPIW01000027.1"/>
</dbReference>
<dbReference type="PANTHER" id="PTHR42872:SF3">
    <property type="entry name" value="PROTEIN-GLUTAMATE METHYLESTERASE_PROTEIN-GLUTAMINE GLUTAMINASE 1"/>
    <property type="match status" value="1"/>
</dbReference>
<comment type="similarity">
    <text evidence="3">Belongs to the CheB family.</text>
</comment>
<evidence type="ECO:0000259" key="6">
    <source>
        <dbReference type="PROSITE" id="PS50110"/>
    </source>
</evidence>
<comment type="caution">
    <text evidence="8">The sequence shown here is derived from an EMBL/GenBank/DDBJ whole genome shotgun (WGS) entry which is preliminary data.</text>
</comment>
<dbReference type="InterPro" id="IPR001789">
    <property type="entry name" value="Sig_transdc_resp-reg_receiver"/>
</dbReference>
<comment type="function">
    <text evidence="3">Involved in chemotaxis. Part of a chemotaxis signal transduction system that modulates chemotaxis in response to various stimuli. Catalyzes the demethylation of specific methylglutamate residues introduced into the chemoreceptors (methyl-accepting chemotaxis proteins or MCP) by CheR. Also mediates the irreversible deamidation of specific glutamine residues to glutamic acid.</text>
</comment>
<name>A0AA94HT34_DESDE</name>
<dbReference type="SMART" id="SM00448">
    <property type="entry name" value="REC"/>
    <property type="match status" value="1"/>
</dbReference>
<dbReference type="InterPro" id="IPR035909">
    <property type="entry name" value="CheB_C"/>
</dbReference>
<keyword evidence="3 4" id="KW-0145">Chemotaxis</keyword>
<gene>
    <name evidence="3" type="primary">cheB</name>
    <name evidence="8" type="ORF">SAMN02910291_01635</name>
</gene>
<evidence type="ECO:0000313" key="9">
    <source>
        <dbReference type="Proteomes" id="UP000182680"/>
    </source>
</evidence>
<dbReference type="PANTHER" id="PTHR42872">
    <property type="entry name" value="PROTEIN-GLUTAMATE METHYLESTERASE/PROTEIN-GLUTAMINE GLUTAMINASE"/>
    <property type="match status" value="1"/>
</dbReference>
<dbReference type="EC" id="3.1.1.61" evidence="3"/>
<comment type="catalytic activity">
    <reaction evidence="3">
        <text>L-glutaminyl-[protein] + H2O = L-glutamyl-[protein] + NH4(+)</text>
        <dbReference type="Rhea" id="RHEA:16441"/>
        <dbReference type="Rhea" id="RHEA-COMP:10207"/>
        <dbReference type="Rhea" id="RHEA-COMP:10208"/>
        <dbReference type="ChEBI" id="CHEBI:15377"/>
        <dbReference type="ChEBI" id="CHEBI:28938"/>
        <dbReference type="ChEBI" id="CHEBI:29973"/>
        <dbReference type="ChEBI" id="CHEBI:30011"/>
        <dbReference type="EC" id="3.5.1.44"/>
    </reaction>
</comment>
<dbReference type="PROSITE" id="PS50110">
    <property type="entry name" value="RESPONSE_REGULATORY"/>
    <property type="match status" value="1"/>
</dbReference>
<dbReference type="PROSITE" id="PS50122">
    <property type="entry name" value="CHEB"/>
    <property type="match status" value="1"/>
</dbReference>
<protein>
    <recommendedName>
        <fullName evidence="3">Protein-glutamate methylesterase/protein-glutamine glutaminase</fullName>
        <ecNumber evidence="3">3.1.1.61</ecNumber>
        <ecNumber evidence="3">3.5.1.44</ecNumber>
    </recommendedName>
</protein>
<dbReference type="GO" id="GO:0000156">
    <property type="term" value="F:phosphorelay response regulator activity"/>
    <property type="evidence" value="ECO:0007669"/>
    <property type="project" value="InterPro"/>
</dbReference>
<dbReference type="SUPFAM" id="SSF52172">
    <property type="entry name" value="CheY-like"/>
    <property type="match status" value="1"/>
</dbReference>
<comment type="domain">
    <text evidence="3">Contains a C-terminal catalytic domain, and an N-terminal region which modulates catalytic activity.</text>
</comment>
<dbReference type="PIRSF" id="PIRSF000876">
    <property type="entry name" value="RR_chemtxs_CheB"/>
    <property type="match status" value="1"/>
</dbReference>
<evidence type="ECO:0000259" key="7">
    <source>
        <dbReference type="PROSITE" id="PS50122"/>
    </source>
</evidence>
<keyword evidence="3" id="KW-0963">Cytoplasm</keyword>
<dbReference type="OMA" id="MLEMHRA"/>
<evidence type="ECO:0000256" key="1">
    <source>
        <dbReference type="ARBA" id="ARBA00022801"/>
    </source>
</evidence>
<comment type="subcellular location">
    <subcellularLocation>
        <location evidence="3">Cytoplasm</location>
    </subcellularLocation>
</comment>
<evidence type="ECO:0000256" key="5">
    <source>
        <dbReference type="PROSITE-ProRule" id="PRU00169"/>
    </source>
</evidence>
<feature type="active site" evidence="3 4">
    <location>
        <position position="299"/>
    </location>
</feature>
<dbReference type="InterPro" id="IPR011006">
    <property type="entry name" value="CheY-like_superfamily"/>
</dbReference>
<organism evidence="8 9">
    <name type="scientific">Desulfovibrio desulfuricans</name>
    <dbReference type="NCBI Taxonomy" id="876"/>
    <lineage>
        <taxon>Bacteria</taxon>
        <taxon>Pseudomonadati</taxon>
        <taxon>Thermodesulfobacteriota</taxon>
        <taxon>Desulfovibrionia</taxon>
        <taxon>Desulfovibrionales</taxon>
        <taxon>Desulfovibrionaceae</taxon>
        <taxon>Desulfovibrio</taxon>
    </lineage>
</organism>
<proteinExistence type="inferred from homology"/>
<dbReference type="Pfam" id="PF00072">
    <property type="entry name" value="Response_reg"/>
    <property type="match status" value="1"/>
</dbReference>
<reference evidence="9" key="1">
    <citation type="submission" date="2016-11" db="EMBL/GenBank/DDBJ databases">
        <authorList>
            <person name="Jaros S."/>
            <person name="Januszkiewicz K."/>
            <person name="Wedrychowicz H."/>
        </authorList>
    </citation>
    <scope>NUCLEOTIDE SEQUENCE [LARGE SCALE GENOMIC DNA]</scope>
    <source>
        <strain evidence="9">DSM 7057</strain>
    </source>
</reference>
<feature type="domain" description="Response regulatory" evidence="6">
    <location>
        <begin position="3"/>
        <end position="120"/>
    </location>
</feature>
<dbReference type="SUPFAM" id="SSF52738">
    <property type="entry name" value="Methylesterase CheB, C-terminal domain"/>
    <property type="match status" value="1"/>
</dbReference>
<comment type="PTM">
    <text evidence="3">Phosphorylated by CheA. Phosphorylation of the N-terminal regulatory domain activates the methylesterase activity.</text>
</comment>
<dbReference type="HAMAP" id="MF_00099">
    <property type="entry name" value="CheB_chemtxs"/>
    <property type="match status" value="1"/>
</dbReference>
<dbReference type="Gene3D" id="3.40.50.2300">
    <property type="match status" value="1"/>
</dbReference>
<dbReference type="Proteomes" id="UP000182680">
    <property type="component" value="Unassembled WGS sequence"/>
</dbReference>
<dbReference type="InterPro" id="IPR008248">
    <property type="entry name" value="CheB-like"/>
</dbReference>
<dbReference type="CDD" id="cd17541">
    <property type="entry name" value="REC_CheB-like"/>
    <property type="match status" value="1"/>
</dbReference>
<evidence type="ECO:0000313" key="8">
    <source>
        <dbReference type="EMBL" id="SFW51389.1"/>
    </source>
</evidence>
<dbReference type="EMBL" id="FPIW01000027">
    <property type="protein sequence ID" value="SFW51389.1"/>
    <property type="molecule type" value="Genomic_DNA"/>
</dbReference>
<dbReference type="AlphaFoldDB" id="A0AA94HT34"/>
<dbReference type="CDD" id="cd16432">
    <property type="entry name" value="CheB_Rec"/>
    <property type="match status" value="1"/>
</dbReference>
<feature type="active site" evidence="3 4">
    <location>
        <position position="203"/>
    </location>
</feature>
<comment type="catalytic activity">
    <reaction evidence="2 3">
        <text>[protein]-L-glutamate 5-O-methyl ester + H2O = L-glutamyl-[protein] + methanol + H(+)</text>
        <dbReference type="Rhea" id="RHEA:23236"/>
        <dbReference type="Rhea" id="RHEA-COMP:10208"/>
        <dbReference type="Rhea" id="RHEA-COMP:10311"/>
        <dbReference type="ChEBI" id="CHEBI:15377"/>
        <dbReference type="ChEBI" id="CHEBI:15378"/>
        <dbReference type="ChEBI" id="CHEBI:17790"/>
        <dbReference type="ChEBI" id="CHEBI:29973"/>
        <dbReference type="ChEBI" id="CHEBI:82795"/>
        <dbReference type="EC" id="3.1.1.61"/>
    </reaction>
</comment>
<evidence type="ECO:0000256" key="2">
    <source>
        <dbReference type="ARBA" id="ARBA00048267"/>
    </source>
</evidence>
<sequence>MIRVLVVDDSTFMRNAITALLEQDPEIKVAGTAKDGLEALKKAEELDADVMTLDVEMPRLDGLGTLQRLMKATPMPVLMISSLTESGAESTLKAMEYGALDFIPKNMSNDRDAFGAELRRKVTALARRKTIIRLKYRRINNIPMPAATPRTQPQQPADYVQTPCPGPRDLVVIGVSTGGPPVVQKILSALPPDIPACFLIAQHMPAAFTGPFAKRLDSVCRIDVTEAQDGDRLKNGHAYVCPGGRHISVRMRGPLPEVAVTEEPRDALYKPTVNLLMESAGKLMGRRTLGVMLTGMGSDGCEGARVLREKGGCLIAQNEASCVVYGMPKAVVDAKLANQILDADDIAQAIMTIIRG</sequence>
<dbReference type="GO" id="GO:0006935">
    <property type="term" value="P:chemotaxis"/>
    <property type="evidence" value="ECO:0007669"/>
    <property type="project" value="UniProtKB-UniRule"/>
</dbReference>
<dbReference type="GO" id="GO:0008984">
    <property type="term" value="F:protein-glutamate methylesterase activity"/>
    <property type="evidence" value="ECO:0007669"/>
    <property type="project" value="UniProtKB-UniRule"/>
</dbReference>
<evidence type="ECO:0000256" key="3">
    <source>
        <dbReference type="HAMAP-Rule" id="MF_00099"/>
    </source>
</evidence>
<dbReference type="GO" id="GO:0050568">
    <property type="term" value="F:protein-glutamine glutaminase activity"/>
    <property type="evidence" value="ECO:0007669"/>
    <property type="project" value="UniProtKB-UniRule"/>
</dbReference>
<dbReference type="GO" id="GO:0005737">
    <property type="term" value="C:cytoplasm"/>
    <property type="evidence" value="ECO:0007669"/>
    <property type="project" value="UniProtKB-SubCell"/>
</dbReference>
<feature type="domain" description="CheB-type methylesterase" evidence="7">
    <location>
        <begin position="165"/>
        <end position="356"/>
    </location>
</feature>
<dbReference type="InterPro" id="IPR000673">
    <property type="entry name" value="Sig_transdc_resp-reg_Me-estase"/>
</dbReference>
<keyword evidence="1 3" id="KW-0378">Hydrolase</keyword>
<dbReference type="NCBIfam" id="NF001965">
    <property type="entry name" value="PRK00742.1"/>
    <property type="match status" value="1"/>
</dbReference>
<accession>A0AA94HT34</accession>